<evidence type="ECO:0000313" key="9">
    <source>
        <dbReference type="Proteomes" id="UP000251993"/>
    </source>
</evidence>
<dbReference type="Pfam" id="PF03793">
    <property type="entry name" value="PASTA"/>
    <property type="match status" value="1"/>
</dbReference>
<keyword evidence="4" id="KW-0812">Transmembrane</keyword>
<keyword evidence="2" id="KW-0378">Hydrolase</keyword>
<dbReference type="SUPFAM" id="SSF56519">
    <property type="entry name" value="Penicillin binding protein dimerisation domain"/>
    <property type="match status" value="1"/>
</dbReference>
<evidence type="ECO:0000256" key="4">
    <source>
        <dbReference type="SAM" id="Phobius"/>
    </source>
</evidence>
<protein>
    <submittedName>
        <fullName evidence="8">Peptidoglycan glycosyltransferase</fullName>
    </submittedName>
</protein>
<evidence type="ECO:0000259" key="7">
    <source>
        <dbReference type="Pfam" id="PF03793"/>
    </source>
</evidence>
<sequence length="731" mass="82876">MRGKTGNIRDDILQRSWVVAIGLIILGALVIYRIFYIQHYDLYKGKPWIEYMSKTVRVDTIPAMRGNIYSNDGSLMATSLPYFEVSIDPTVADSVYFYTRVDSLGTLLAKTFGQRTAESYVKELLFARHEFERNERRGNRNIRLLKRKVTYREYSIILGQEFKGNVKKKDGTTEKATWKGWPFFRRFSSTGRSRGGKLMITYERYNPFGSLAERTIGYLDKKTRRGLVGLEASFEKRLAGTPGVGLYRVLDDQTFMPNEDEDGLQPSNGYDLHTTIDVNFQDIAETALRNTLRSYNAAYGCVIVMEVQTGEIRAIANLSRDTDSSYRETYNHALAGLGNPGSTFKLASMLAALEEGMSPKRMYHTGNGIATYKSAIIRDTKRIGHGSITAQQVFEKSSNVGVHLVMKDYFYTKPDKYVGYLKRFHLREPTGIQMKGEPDPRVRTPSDKRWSKTSLTYMSYGYESELTPLQMLSFYNAVANDGYWVRPMLVKQIKQADQIVQEMVPFRSEVRIASENSLRNARKMLEGVVDHGTATNIKNPFYKIAGKTGTAQKLVNGRYVPGLYNTSFIGYFPADAPRYSVLVVVDSPRGFSMEQLYAGSVAAPVFKEVVDRIVGYDINMHPPIPKQQNKNSEMSRQLRAGHADDLRVVAEEMDIESPVNVNGWVEAKKDKDGVKWESRDADPNKLPNLKGMSLRDALYLLENHGFKVAYKGKGKVAEYEYKGGAYILTLR</sequence>
<dbReference type="InterPro" id="IPR005311">
    <property type="entry name" value="PBP_dimer"/>
</dbReference>
<dbReference type="InterPro" id="IPR036138">
    <property type="entry name" value="PBP_dimer_sf"/>
</dbReference>
<dbReference type="InterPro" id="IPR050515">
    <property type="entry name" value="Beta-lactam/transpept"/>
</dbReference>
<dbReference type="Pfam" id="PF00905">
    <property type="entry name" value="Transpeptidase"/>
    <property type="match status" value="1"/>
</dbReference>
<organism evidence="8 9">
    <name type="scientific">Runella rosea</name>
    <dbReference type="NCBI Taxonomy" id="2259595"/>
    <lineage>
        <taxon>Bacteria</taxon>
        <taxon>Pseudomonadati</taxon>
        <taxon>Bacteroidota</taxon>
        <taxon>Cytophagia</taxon>
        <taxon>Cytophagales</taxon>
        <taxon>Spirosomataceae</taxon>
        <taxon>Runella</taxon>
    </lineage>
</organism>
<dbReference type="InterPro" id="IPR005543">
    <property type="entry name" value="PASTA_dom"/>
</dbReference>
<dbReference type="Gene3D" id="3.30.450.330">
    <property type="match status" value="1"/>
</dbReference>
<feature type="transmembrane region" description="Helical" evidence="4">
    <location>
        <begin position="12"/>
        <end position="35"/>
    </location>
</feature>
<dbReference type="Gene3D" id="3.90.1310.10">
    <property type="entry name" value="Penicillin-binding protein 2a (Domain 2)"/>
    <property type="match status" value="1"/>
</dbReference>
<dbReference type="Proteomes" id="UP000251993">
    <property type="component" value="Chromosome"/>
</dbReference>
<dbReference type="KEGG" id="run:DR864_08610"/>
<keyword evidence="2" id="KW-0645">Protease</keyword>
<feature type="domain" description="PASTA" evidence="7">
    <location>
        <begin position="685"/>
        <end position="724"/>
    </location>
</feature>
<dbReference type="PANTHER" id="PTHR30627">
    <property type="entry name" value="PEPTIDOGLYCAN D,D-TRANSPEPTIDASE"/>
    <property type="match status" value="1"/>
</dbReference>
<feature type="domain" description="Penicillin-binding protein dimerisation" evidence="6">
    <location>
        <begin position="60"/>
        <end position="249"/>
    </location>
</feature>
<dbReference type="GO" id="GO:0004180">
    <property type="term" value="F:carboxypeptidase activity"/>
    <property type="evidence" value="ECO:0007669"/>
    <property type="project" value="UniProtKB-KW"/>
</dbReference>
<dbReference type="PANTHER" id="PTHR30627:SF1">
    <property type="entry name" value="PEPTIDOGLYCAN D,D-TRANSPEPTIDASE FTSI"/>
    <property type="match status" value="1"/>
</dbReference>
<keyword evidence="8" id="KW-0808">Transferase</keyword>
<name>A0A344TGM2_9BACT</name>
<dbReference type="InterPro" id="IPR012338">
    <property type="entry name" value="Beta-lactam/transpept-like"/>
</dbReference>
<evidence type="ECO:0000313" key="8">
    <source>
        <dbReference type="EMBL" id="AXE17793.1"/>
    </source>
</evidence>
<dbReference type="SUPFAM" id="SSF56601">
    <property type="entry name" value="beta-lactamase/transpeptidase-like"/>
    <property type="match status" value="1"/>
</dbReference>
<keyword evidence="4" id="KW-1133">Transmembrane helix</keyword>
<comment type="subcellular location">
    <subcellularLocation>
        <location evidence="1">Membrane</location>
    </subcellularLocation>
</comment>
<dbReference type="OrthoDB" id="9804124at2"/>
<dbReference type="GO" id="GO:0005886">
    <property type="term" value="C:plasma membrane"/>
    <property type="evidence" value="ECO:0007669"/>
    <property type="project" value="TreeGrafter"/>
</dbReference>
<dbReference type="GO" id="GO:0071555">
    <property type="term" value="P:cell wall organization"/>
    <property type="evidence" value="ECO:0007669"/>
    <property type="project" value="TreeGrafter"/>
</dbReference>
<evidence type="ECO:0000256" key="3">
    <source>
        <dbReference type="ARBA" id="ARBA00023136"/>
    </source>
</evidence>
<dbReference type="AlphaFoldDB" id="A0A344TGM2"/>
<feature type="domain" description="Penicillin-binding protein transpeptidase" evidence="5">
    <location>
        <begin position="300"/>
        <end position="610"/>
    </location>
</feature>
<dbReference type="GO" id="GO:0016740">
    <property type="term" value="F:transferase activity"/>
    <property type="evidence" value="ECO:0007669"/>
    <property type="project" value="UniProtKB-KW"/>
</dbReference>
<keyword evidence="3 4" id="KW-0472">Membrane</keyword>
<proteinExistence type="predicted"/>
<gene>
    <name evidence="8" type="ORF">DR864_08610</name>
</gene>
<evidence type="ECO:0000256" key="1">
    <source>
        <dbReference type="ARBA" id="ARBA00004370"/>
    </source>
</evidence>
<evidence type="ECO:0000259" key="6">
    <source>
        <dbReference type="Pfam" id="PF03717"/>
    </source>
</evidence>
<dbReference type="SUPFAM" id="SSF54184">
    <property type="entry name" value="Penicillin-binding protein 2x (pbp-2x), c-terminal domain"/>
    <property type="match status" value="1"/>
</dbReference>
<dbReference type="EMBL" id="CP030850">
    <property type="protein sequence ID" value="AXE17793.1"/>
    <property type="molecule type" value="Genomic_DNA"/>
</dbReference>
<accession>A0A344TGM2</accession>
<keyword evidence="9" id="KW-1185">Reference proteome</keyword>
<dbReference type="Pfam" id="PF03717">
    <property type="entry name" value="PBP_dimer"/>
    <property type="match status" value="1"/>
</dbReference>
<reference evidence="8 9" key="1">
    <citation type="submission" date="2018-07" db="EMBL/GenBank/DDBJ databases">
        <title>Genome sequencing of Runella.</title>
        <authorList>
            <person name="Baek M.-G."/>
            <person name="Yi H."/>
        </authorList>
    </citation>
    <scope>NUCLEOTIDE SEQUENCE [LARGE SCALE GENOMIC DNA]</scope>
    <source>
        <strain evidence="8 9">HYN0085</strain>
    </source>
</reference>
<dbReference type="InterPro" id="IPR001460">
    <property type="entry name" value="PCN-bd_Tpept"/>
</dbReference>
<keyword evidence="2" id="KW-0121">Carboxypeptidase</keyword>
<evidence type="ECO:0000259" key="5">
    <source>
        <dbReference type="Pfam" id="PF00905"/>
    </source>
</evidence>
<evidence type="ECO:0000256" key="2">
    <source>
        <dbReference type="ARBA" id="ARBA00022645"/>
    </source>
</evidence>
<dbReference type="GO" id="GO:0008658">
    <property type="term" value="F:penicillin binding"/>
    <property type="evidence" value="ECO:0007669"/>
    <property type="project" value="InterPro"/>
</dbReference>
<dbReference type="Gene3D" id="3.40.710.10">
    <property type="entry name" value="DD-peptidase/beta-lactamase superfamily"/>
    <property type="match status" value="1"/>
</dbReference>
<dbReference type="RefSeq" id="WP_114066578.1">
    <property type="nucleotide sequence ID" value="NZ_CP030850.1"/>
</dbReference>